<feature type="compositionally biased region" description="Low complexity" evidence="1">
    <location>
        <begin position="549"/>
        <end position="562"/>
    </location>
</feature>
<evidence type="ECO:0000313" key="3">
    <source>
        <dbReference type="Proteomes" id="UP000693946"/>
    </source>
</evidence>
<evidence type="ECO:0000313" key="2">
    <source>
        <dbReference type="EMBL" id="KAG7499709.1"/>
    </source>
</evidence>
<gene>
    <name evidence="2" type="ORF">JOB18_047141</name>
</gene>
<evidence type="ECO:0000256" key="1">
    <source>
        <dbReference type="SAM" id="MobiDB-lite"/>
    </source>
</evidence>
<feature type="region of interest" description="Disordered" evidence="1">
    <location>
        <begin position="226"/>
        <end position="251"/>
    </location>
</feature>
<dbReference type="Proteomes" id="UP000693946">
    <property type="component" value="Linkage Group LG21"/>
</dbReference>
<feature type="compositionally biased region" description="Pro residues" evidence="1">
    <location>
        <begin position="563"/>
        <end position="584"/>
    </location>
</feature>
<proteinExistence type="predicted"/>
<feature type="region of interest" description="Disordered" evidence="1">
    <location>
        <begin position="169"/>
        <end position="197"/>
    </location>
</feature>
<protein>
    <recommendedName>
        <fullName evidence="4">C2H2-type domain-containing protein</fullName>
    </recommendedName>
</protein>
<dbReference type="EMBL" id="JAGKHQ010000014">
    <property type="protein sequence ID" value="KAG7499709.1"/>
    <property type="molecule type" value="Genomic_DNA"/>
</dbReference>
<sequence>MAAIGGLCFDEDTESFHTYEQRFAQFVEACEIPQGKQGAVFLTVVGAKTVALLGDLLAPRTPSECSLDVILNALRGVLKKNVLRERYTFRARKQQRGESLSEYVDALKGLSATCEFGEQVEEHLRDQLVYGIRSEELRTKLFVAACGEQLEWDKVVDIVNNFESTTRSLITSSDSESSSKGKQGRKRKPSVSGENVCTTEGHAADTCEYEESQCNKKQLAERTCGNTSTEDAANHGQPTAESVSASPGTTVLTGPRFRRIHVVIPRSTALQLSRDQKFKTEDDKDYSNLHTSIFKSNSPPQVTRCTVCCSHFHCPLCATDIYKPRCRAKVQKHFELHIKNAVHHKDFCITKCHQACRGGSGNSGHFHCPFCIKTVIRRQDAIRHLEICLQDLNSDQLPTLEEKHAATPAQHFVAPVQQSLAPAQHPEAPARLPEAPPQVPTQDPTVHITIQRGKSLPTLQRCTRCCDRYHCPFCLPSFFQPAQLNKVRTHLMNHFTRAIVHEGYNIHRCGLDCRPQLHYHCLYCNLTPFRKVDFVKHLSVCKKKRSAITPDSSTSTTSSSPPLTTPVSPPPDPEGTPIPAPATPQPKKGHAKPVQHKHCPICKLLVNKKNLKKHIERRHTILMFKRKKPEEQISTEVHFVFVVYFQSEVDEFLSRHFQTTEEVTDHSL</sequence>
<feature type="region of interest" description="Disordered" evidence="1">
    <location>
        <begin position="423"/>
        <end position="442"/>
    </location>
</feature>
<organism evidence="2 3">
    <name type="scientific">Solea senegalensis</name>
    <name type="common">Senegalese sole</name>
    <dbReference type="NCBI Taxonomy" id="28829"/>
    <lineage>
        <taxon>Eukaryota</taxon>
        <taxon>Metazoa</taxon>
        <taxon>Chordata</taxon>
        <taxon>Craniata</taxon>
        <taxon>Vertebrata</taxon>
        <taxon>Euteleostomi</taxon>
        <taxon>Actinopterygii</taxon>
        <taxon>Neopterygii</taxon>
        <taxon>Teleostei</taxon>
        <taxon>Neoteleostei</taxon>
        <taxon>Acanthomorphata</taxon>
        <taxon>Carangaria</taxon>
        <taxon>Pleuronectiformes</taxon>
        <taxon>Pleuronectoidei</taxon>
        <taxon>Soleidae</taxon>
        <taxon>Solea</taxon>
    </lineage>
</organism>
<reference evidence="2 3" key="1">
    <citation type="journal article" date="2021" name="Sci. Rep.">
        <title>Chromosome anchoring in Senegalese sole (Solea senegalensis) reveals sex-associated markers and genome rearrangements in flatfish.</title>
        <authorList>
            <person name="Guerrero-Cozar I."/>
            <person name="Gomez-Garrido J."/>
            <person name="Berbel C."/>
            <person name="Martinez-Blanch J.F."/>
            <person name="Alioto T."/>
            <person name="Claros M.G."/>
            <person name="Gagnaire P.A."/>
            <person name="Manchado M."/>
        </authorList>
    </citation>
    <scope>NUCLEOTIDE SEQUENCE [LARGE SCALE GENOMIC DNA]</scope>
    <source>
        <strain evidence="2">Sse05_10M</strain>
    </source>
</reference>
<comment type="caution">
    <text evidence="2">The sequence shown here is derived from an EMBL/GenBank/DDBJ whole genome shotgun (WGS) entry which is preliminary data.</text>
</comment>
<feature type="region of interest" description="Disordered" evidence="1">
    <location>
        <begin position="548"/>
        <end position="595"/>
    </location>
</feature>
<keyword evidence="3" id="KW-1185">Reference proteome</keyword>
<dbReference type="AlphaFoldDB" id="A0AAV6R2J5"/>
<accession>A0AAV6R2J5</accession>
<evidence type="ECO:0008006" key="4">
    <source>
        <dbReference type="Google" id="ProtNLM"/>
    </source>
</evidence>
<name>A0AAV6R2J5_SOLSE</name>
<feature type="compositionally biased region" description="Low complexity" evidence="1">
    <location>
        <begin position="169"/>
        <end position="181"/>
    </location>
</feature>
<dbReference type="PANTHER" id="PTHR33198">
    <property type="entry name" value="ANK_REP_REGION DOMAIN-CONTAINING PROTEIN-RELATED"/>
    <property type="match status" value="1"/>
</dbReference>